<dbReference type="InterPro" id="IPR036188">
    <property type="entry name" value="FAD/NAD-bd_sf"/>
</dbReference>
<gene>
    <name evidence="3" type="ORF">FJZ47_23085</name>
</gene>
<proteinExistence type="predicted"/>
<sequence length="67" mass="7076">NVCIVGGGPAGLLLGLLLAKRGAEVIVLEGHSTFDREFRGEVLQPSTAHLLDELGLLEYILAQPTPP</sequence>
<evidence type="ECO:0000259" key="2">
    <source>
        <dbReference type="Pfam" id="PF01494"/>
    </source>
</evidence>
<dbReference type="GO" id="GO:0071949">
    <property type="term" value="F:FAD binding"/>
    <property type="evidence" value="ECO:0007669"/>
    <property type="project" value="InterPro"/>
</dbReference>
<evidence type="ECO:0000313" key="4">
    <source>
        <dbReference type="Proteomes" id="UP000712673"/>
    </source>
</evidence>
<protein>
    <submittedName>
        <fullName evidence="3">FAD-binding protein</fullName>
    </submittedName>
</protein>
<evidence type="ECO:0000313" key="3">
    <source>
        <dbReference type="EMBL" id="MBM3226660.1"/>
    </source>
</evidence>
<organism evidence="3 4">
    <name type="scientific">Tectimicrobiota bacterium</name>
    <dbReference type="NCBI Taxonomy" id="2528274"/>
    <lineage>
        <taxon>Bacteria</taxon>
        <taxon>Pseudomonadati</taxon>
        <taxon>Nitrospinota/Tectimicrobiota group</taxon>
        <taxon>Candidatus Tectimicrobiota</taxon>
    </lineage>
</organism>
<dbReference type="PANTHER" id="PTHR43476:SF5">
    <property type="entry name" value="FAD-DEPENDENT MONOOXYGENASE"/>
    <property type="match status" value="1"/>
</dbReference>
<keyword evidence="1" id="KW-0560">Oxidoreductase</keyword>
<dbReference type="SUPFAM" id="SSF51905">
    <property type="entry name" value="FAD/NAD(P)-binding domain"/>
    <property type="match status" value="1"/>
</dbReference>
<dbReference type="EMBL" id="VGLS01000995">
    <property type="protein sequence ID" value="MBM3226660.1"/>
    <property type="molecule type" value="Genomic_DNA"/>
</dbReference>
<dbReference type="Pfam" id="PF01494">
    <property type="entry name" value="FAD_binding_3"/>
    <property type="match status" value="1"/>
</dbReference>
<dbReference type="InterPro" id="IPR002938">
    <property type="entry name" value="FAD-bd"/>
</dbReference>
<reference evidence="3" key="1">
    <citation type="submission" date="2019-03" db="EMBL/GenBank/DDBJ databases">
        <title>Lake Tanganyika Metagenome-Assembled Genomes (MAGs).</title>
        <authorList>
            <person name="Tran P."/>
        </authorList>
    </citation>
    <scope>NUCLEOTIDE SEQUENCE</scope>
    <source>
        <strain evidence="3">K_DeepCast_65m_m2_066</strain>
    </source>
</reference>
<feature type="non-terminal residue" evidence="3">
    <location>
        <position position="1"/>
    </location>
</feature>
<accession>A0A937W7K7</accession>
<feature type="domain" description="FAD-binding" evidence="2">
    <location>
        <begin position="2"/>
        <end position="66"/>
    </location>
</feature>
<evidence type="ECO:0000256" key="1">
    <source>
        <dbReference type="ARBA" id="ARBA00023002"/>
    </source>
</evidence>
<dbReference type="AlphaFoldDB" id="A0A937W7K7"/>
<name>A0A937W7K7_UNCTE</name>
<dbReference type="Gene3D" id="3.50.50.60">
    <property type="entry name" value="FAD/NAD(P)-binding domain"/>
    <property type="match status" value="1"/>
</dbReference>
<dbReference type="PANTHER" id="PTHR43476">
    <property type="entry name" value="3-(3-HYDROXY-PHENYL)PROPIONATE/3-HYDROXYCINNAMIC ACID HYDROXYLASE"/>
    <property type="match status" value="1"/>
</dbReference>
<dbReference type="InterPro" id="IPR050631">
    <property type="entry name" value="PheA/TfdB_FAD_monoxygenase"/>
</dbReference>
<comment type="caution">
    <text evidence="3">The sequence shown here is derived from an EMBL/GenBank/DDBJ whole genome shotgun (WGS) entry which is preliminary data.</text>
</comment>
<dbReference type="GO" id="GO:0016491">
    <property type="term" value="F:oxidoreductase activity"/>
    <property type="evidence" value="ECO:0007669"/>
    <property type="project" value="UniProtKB-KW"/>
</dbReference>
<dbReference type="Proteomes" id="UP000712673">
    <property type="component" value="Unassembled WGS sequence"/>
</dbReference>